<gene>
    <name evidence="3" type="ORF">A3A33_02815</name>
</gene>
<accession>A0A1F8GUR8</accession>
<name>A0A1F8GUR8_9BACT</name>
<proteinExistence type="predicted"/>
<dbReference type="Pfam" id="PF10397">
    <property type="entry name" value="ADSL_C"/>
    <property type="match status" value="1"/>
</dbReference>
<dbReference type="InterPro" id="IPR022761">
    <property type="entry name" value="Fumarate_lyase_N"/>
</dbReference>
<evidence type="ECO:0000256" key="1">
    <source>
        <dbReference type="ARBA" id="ARBA00023239"/>
    </source>
</evidence>
<comment type="caution">
    <text evidence="3">The sequence shown here is derived from an EMBL/GenBank/DDBJ whole genome shotgun (WGS) entry which is preliminary data.</text>
</comment>
<dbReference type="InterPro" id="IPR019468">
    <property type="entry name" value="AdenyloSucc_lyase_C"/>
</dbReference>
<sequence length="480" mass="53564">MSHATWTHPFANDPRAYASAKMRALLSDDAKFETWRKLWLNGARCQRQLGLAITEGQIAEMETHLKDPIKYDHVAELEVKKRHDVMAHLAYFGELCPAAAPIMHQGFTSCTITDNADLLLHRETLELVEIRLARVIARLMEFARRHWDLVILGATHYQAAEPVTLGKRACLWIQDLLADLRNIRALSSALPFLGAKGATGTQGPLLTLFNGDKDRVLEFDRLFAESCGFVELSPLLAGQTYSRKIDANIISALAALGSTLARISNDLRLMAHDYELQEPRTEDQVGSSAMAFKRNPMLAERLRAIARWLMGMAAIGQQMYADQWLERTLDDSATRRILIPETYLAADACLLIAQYLFEGASANTAVIAANVRRQLPFLATSEVLAAATRAGLSRQTAHEHIRVLSMEAWDGIFNRGEGNNLLERIKDNPFFAPIKDQVDSLAEPNVGLAPDQVAWFITGTVEPALAMYRDNLDERVTLNF</sequence>
<dbReference type="GO" id="GO:0044208">
    <property type="term" value="P:'de novo' AMP biosynthetic process"/>
    <property type="evidence" value="ECO:0007669"/>
    <property type="project" value="TreeGrafter"/>
</dbReference>
<dbReference type="SUPFAM" id="SSF48557">
    <property type="entry name" value="L-aspartase-like"/>
    <property type="match status" value="1"/>
</dbReference>
<feature type="domain" description="Adenylosuccinate lyase C-terminal" evidence="2">
    <location>
        <begin position="375"/>
        <end position="457"/>
    </location>
</feature>
<dbReference type="Pfam" id="PF00206">
    <property type="entry name" value="Lyase_1"/>
    <property type="match status" value="1"/>
</dbReference>
<dbReference type="AlphaFoldDB" id="A0A1F8GUR8"/>
<dbReference type="PANTHER" id="PTHR43172:SF1">
    <property type="entry name" value="ADENYLOSUCCINATE LYASE"/>
    <property type="match status" value="1"/>
</dbReference>
<dbReference type="GO" id="GO:0004018">
    <property type="term" value="F:N6-(1,2-dicarboxyethyl)AMP AMP-lyase (fumarate-forming) activity"/>
    <property type="evidence" value="ECO:0007669"/>
    <property type="project" value="TreeGrafter"/>
</dbReference>
<evidence type="ECO:0000259" key="2">
    <source>
        <dbReference type="SMART" id="SM00998"/>
    </source>
</evidence>
<keyword evidence="1" id="KW-0456">Lyase</keyword>
<evidence type="ECO:0000313" key="4">
    <source>
        <dbReference type="Proteomes" id="UP000179047"/>
    </source>
</evidence>
<dbReference type="Proteomes" id="UP000179047">
    <property type="component" value="Unassembled WGS sequence"/>
</dbReference>
<dbReference type="PRINTS" id="PR00145">
    <property type="entry name" value="ARGSUCLYASE"/>
</dbReference>
<dbReference type="STRING" id="1802701.A3A33_02815"/>
<reference evidence="3 4" key="1">
    <citation type="journal article" date="2016" name="Nat. Commun.">
        <title>Thousands of microbial genomes shed light on interconnected biogeochemical processes in an aquifer system.</title>
        <authorList>
            <person name="Anantharaman K."/>
            <person name="Brown C.T."/>
            <person name="Hug L.A."/>
            <person name="Sharon I."/>
            <person name="Castelle C.J."/>
            <person name="Probst A.J."/>
            <person name="Thomas B.C."/>
            <person name="Singh A."/>
            <person name="Wilkins M.J."/>
            <person name="Karaoz U."/>
            <person name="Brodie E.L."/>
            <person name="Williams K.H."/>
            <person name="Hubbard S.S."/>
            <person name="Banfield J.F."/>
        </authorList>
    </citation>
    <scope>NUCLEOTIDE SEQUENCE [LARGE SCALE GENOMIC DNA]</scope>
</reference>
<dbReference type="Gene3D" id="1.20.200.10">
    <property type="entry name" value="Fumarase/aspartase (Central domain)"/>
    <property type="match status" value="1"/>
</dbReference>
<organism evidence="3 4">
    <name type="scientific">Candidatus Yanofskybacteria bacterium RIFCSPLOWO2_01_FULL_49_25</name>
    <dbReference type="NCBI Taxonomy" id="1802701"/>
    <lineage>
        <taxon>Bacteria</taxon>
        <taxon>Candidatus Yanofskyibacteriota</taxon>
    </lineage>
</organism>
<dbReference type="Gene3D" id="1.10.40.30">
    <property type="entry name" value="Fumarase/aspartase (C-terminal domain)"/>
    <property type="match status" value="1"/>
</dbReference>
<dbReference type="EMBL" id="MGKP01000009">
    <property type="protein sequence ID" value="OGN29167.1"/>
    <property type="molecule type" value="Genomic_DNA"/>
</dbReference>
<dbReference type="PANTHER" id="PTHR43172">
    <property type="entry name" value="ADENYLOSUCCINATE LYASE"/>
    <property type="match status" value="1"/>
</dbReference>
<dbReference type="SMART" id="SM00998">
    <property type="entry name" value="ADSL_C"/>
    <property type="match status" value="1"/>
</dbReference>
<dbReference type="PROSITE" id="PS00163">
    <property type="entry name" value="FUMARATE_LYASES"/>
    <property type="match status" value="1"/>
</dbReference>
<protein>
    <recommendedName>
        <fullName evidence="2">Adenylosuccinate lyase C-terminal domain-containing protein</fullName>
    </recommendedName>
</protein>
<dbReference type="InterPro" id="IPR020557">
    <property type="entry name" value="Fumarate_lyase_CS"/>
</dbReference>
<dbReference type="GO" id="GO:0070626">
    <property type="term" value="F:(S)-2-(5-amino-1-(5-phospho-D-ribosyl)imidazole-4-carboxamido) succinate lyase (fumarate-forming) activity"/>
    <property type="evidence" value="ECO:0007669"/>
    <property type="project" value="TreeGrafter"/>
</dbReference>
<dbReference type="Gene3D" id="1.10.275.60">
    <property type="match status" value="1"/>
</dbReference>
<dbReference type="GO" id="GO:0005829">
    <property type="term" value="C:cytosol"/>
    <property type="evidence" value="ECO:0007669"/>
    <property type="project" value="TreeGrafter"/>
</dbReference>
<dbReference type="PRINTS" id="PR00149">
    <property type="entry name" value="FUMRATELYASE"/>
</dbReference>
<dbReference type="InterPro" id="IPR000362">
    <property type="entry name" value="Fumarate_lyase_fam"/>
</dbReference>
<dbReference type="InterPro" id="IPR008948">
    <property type="entry name" value="L-Aspartase-like"/>
</dbReference>
<evidence type="ECO:0000313" key="3">
    <source>
        <dbReference type="EMBL" id="OGN29167.1"/>
    </source>
</evidence>